<dbReference type="PANTHER" id="PTHR33116">
    <property type="entry name" value="REVERSE TRANSCRIPTASE ZINC-BINDING DOMAIN-CONTAINING PROTEIN-RELATED-RELATED"/>
    <property type="match status" value="1"/>
</dbReference>
<dbReference type="InterPro" id="IPR036691">
    <property type="entry name" value="Endo/exonu/phosph_ase_sf"/>
</dbReference>
<name>A0A2K3PHI5_TRIPR</name>
<evidence type="ECO:0000313" key="2">
    <source>
        <dbReference type="EMBL" id="PNY14715.1"/>
    </source>
</evidence>
<sequence>MHFKNNDPLDVGFGARPAVNMQAISNNRFILLHDQGDTCNSNHVGAPCMDGVGGESQEHSTPNVNTQGEEANGHSGGIWVLSHLTNLDVSLVDSRNQVITFTIRRQDAFWHCSAVYASPGFLNRRTLWDYLKHLRSTLIGPWLLVGDFNEILLSNEVAGGSFNHTRASLFGDMLTDCNLLDLHTIGGLYTWRKNVQLGGHVRKRLDRCVADVDWQLSFPHALVEVLPQHYSDHNPLLLSCCKSRSIIAKLFHFQAAWISHPDYERLVDNVWCSTHGSATVKLWEVKEQSIIFNKDTFGNIFKKKRQLEARIKGVHYQLDSCISSDLINLERDLQNQYNEILAQEEMLWFQKSRENWVKYGDVWGLIAKAFTTGAIEPHLAETLIVPIPKIDEPKHLTDFRPISLCNVLLKLISKILVCRIRPFLDDFIGPLQSSFIPNRDTADNALIAQELVHHMHKKKGKSGFLMFKIDFEKAYDRIDWHFLKLTLSEFGFPPHIITLIMNYKINAGQWQPIQLTNHGPAISHLFFADDCLLFTKAKSSQARLVQEVLHSFCVASGMKINIHKSKFLPSKNIHRHKITKFEGILEIRHTYNIGKYLGFPLLSAGRVTLAKSVLCSLPTYSMQNLWLPEGVCDKIDTCVRQFIWGNKSCHWVGWPKITQPLSRGDLGVRKARTSNISMLGKHVWDLIHEPHKLWVQLLSSKYLLGSHILQDLSSSGSSYTWQSIVKAAQELKHGFIVSIGKGEVSIWYDKWLEGGKLCNRIPFVHINDTQLQIKDVFYDGSWHFERLATQLPITIRD</sequence>
<reference evidence="2 3" key="2">
    <citation type="journal article" date="2017" name="Front. Plant Sci.">
        <title>Gene Classification and Mining of Molecular Markers Useful in Red Clover (Trifolium pratense) Breeding.</title>
        <authorList>
            <person name="Istvanek J."/>
            <person name="Dluhosova J."/>
            <person name="Dluhos P."/>
            <person name="Patkova L."/>
            <person name="Nedelnik J."/>
            <person name="Repkova J."/>
        </authorList>
    </citation>
    <scope>NUCLEOTIDE SEQUENCE [LARGE SCALE GENOMIC DNA]</scope>
    <source>
        <strain evidence="3">cv. Tatra</strain>
        <tissue evidence="2">Young leaves</tissue>
    </source>
</reference>
<evidence type="ECO:0000259" key="1">
    <source>
        <dbReference type="Pfam" id="PF00078"/>
    </source>
</evidence>
<proteinExistence type="predicted"/>
<dbReference type="AlphaFoldDB" id="A0A2K3PHI5"/>
<reference evidence="2 3" key="1">
    <citation type="journal article" date="2014" name="Am. J. Bot.">
        <title>Genome assembly and annotation for red clover (Trifolium pratense; Fabaceae).</title>
        <authorList>
            <person name="Istvanek J."/>
            <person name="Jaros M."/>
            <person name="Krenek A."/>
            <person name="Repkova J."/>
        </authorList>
    </citation>
    <scope>NUCLEOTIDE SEQUENCE [LARGE SCALE GENOMIC DNA]</scope>
    <source>
        <strain evidence="3">cv. Tatra</strain>
        <tissue evidence="2">Young leaves</tissue>
    </source>
</reference>
<comment type="caution">
    <text evidence="2">The sequence shown here is derived from an EMBL/GenBank/DDBJ whole genome shotgun (WGS) entry which is preliminary data.</text>
</comment>
<organism evidence="2 3">
    <name type="scientific">Trifolium pratense</name>
    <name type="common">Red clover</name>
    <dbReference type="NCBI Taxonomy" id="57577"/>
    <lineage>
        <taxon>Eukaryota</taxon>
        <taxon>Viridiplantae</taxon>
        <taxon>Streptophyta</taxon>
        <taxon>Embryophyta</taxon>
        <taxon>Tracheophyta</taxon>
        <taxon>Spermatophyta</taxon>
        <taxon>Magnoliopsida</taxon>
        <taxon>eudicotyledons</taxon>
        <taxon>Gunneridae</taxon>
        <taxon>Pentapetalae</taxon>
        <taxon>rosids</taxon>
        <taxon>fabids</taxon>
        <taxon>Fabales</taxon>
        <taxon>Fabaceae</taxon>
        <taxon>Papilionoideae</taxon>
        <taxon>50 kb inversion clade</taxon>
        <taxon>NPAAA clade</taxon>
        <taxon>Hologalegina</taxon>
        <taxon>IRL clade</taxon>
        <taxon>Trifolieae</taxon>
        <taxon>Trifolium</taxon>
    </lineage>
</organism>
<dbReference type="PANTHER" id="PTHR33116:SF78">
    <property type="entry name" value="OS12G0587133 PROTEIN"/>
    <property type="match status" value="1"/>
</dbReference>
<accession>A0A2K3PHI5</accession>
<dbReference type="Pfam" id="PF00078">
    <property type="entry name" value="RVT_1"/>
    <property type="match status" value="1"/>
</dbReference>
<dbReference type="EMBL" id="ASHM01007081">
    <property type="protein sequence ID" value="PNY14715.1"/>
    <property type="molecule type" value="Genomic_DNA"/>
</dbReference>
<dbReference type="InterPro" id="IPR000477">
    <property type="entry name" value="RT_dom"/>
</dbReference>
<protein>
    <submittedName>
        <fullName evidence="2">Ribonuclease H</fullName>
    </submittedName>
</protein>
<dbReference type="ExpressionAtlas" id="A0A2K3PHI5">
    <property type="expression patterns" value="baseline"/>
</dbReference>
<gene>
    <name evidence="2" type="ORF">L195_g011399</name>
</gene>
<dbReference type="Gene3D" id="3.60.10.10">
    <property type="entry name" value="Endonuclease/exonuclease/phosphatase"/>
    <property type="match status" value="1"/>
</dbReference>
<feature type="domain" description="Reverse transcriptase" evidence="1">
    <location>
        <begin position="393"/>
        <end position="507"/>
    </location>
</feature>
<dbReference type="CDD" id="cd01650">
    <property type="entry name" value="RT_nLTR_like"/>
    <property type="match status" value="1"/>
</dbReference>
<evidence type="ECO:0000313" key="3">
    <source>
        <dbReference type="Proteomes" id="UP000236291"/>
    </source>
</evidence>
<dbReference type="InterPro" id="IPR043502">
    <property type="entry name" value="DNA/RNA_pol_sf"/>
</dbReference>
<dbReference type="SUPFAM" id="SSF56219">
    <property type="entry name" value="DNase I-like"/>
    <property type="match status" value="1"/>
</dbReference>
<dbReference type="SUPFAM" id="SSF56672">
    <property type="entry name" value="DNA/RNA polymerases"/>
    <property type="match status" value="1"/>
</dbReference>
<dbReference type="Proteomes" id="UP000236291">
    <property type="component" value="Unassembled WGS sequence"/>
</dbReference>